<dbReference type="GO" id="GO:0003677">
    <property type="term" value="F:DNA binding"/>
    <property type="evidence" value="ECO:0007669"/>
    <property type="project" value="UniProtKB-KW"/>
</dbReference>
<keyword evidence="7" id="KW-0812">Transmembrane</keyword>
<dbReference type="InterPro" id="IPR039425">
    <property type="entry name" value="RNA_pol_sigma-70-like"/>
</dbReference>
<feature type="region of interest" description="Disordered" evidence="6">
    <location>
        <begin position="356"/>
        <end position="418"/>
    </location>
</feature>
<comment type="caution">
    <text evidence="9">The sequence shown here is derived from an EMBL/GenBank/DDBJ whole genome shotgun (WGS) entry which is preliminary data.</text>
</comment>
<keyword evidence="5" id="KW-0804">Transcription</keyword>
<feature type="domain" description="RNA polymerase sigma-70 region 2" evidence="8">
    <location>
        <begin position="26"/>
        <end position="93"/>
    </location>
</feature>
<dbReference type="Pfam" id="PF04542">
    <property type="entry name" value="Sigma70_r2"/>
    <property type="match status" value="1"/>
</dbReference>
<evidence type="ECO:0000256" key="4">
    <source>
        <dbReference type="ARBA" id="ARBA00023125"/>
    </source>
</evidence>
<dbReference type="Gene3D" id="1.10.10.10">
    <property type="entry name" value="Winged helix-like DNA-binding domain superfamily/Winged helix DNA-binding domain"/>
    <property type="match status" value="1"/>
</dbReference>
<evidence type="ECO:0000256" key="5">
    <source>
        <dbReference type="ARBA" id="ARBA00023163"/>
    </source>
</evidence>
<dbReference type="GO" id="GO:0006352">
    <property type="term" value="P:DNA-templated transcription initiation"/>
    <property type="evidence" value="ECO:0007669"/>
    <property type="project" value="InterPro"/>
</dbReference>
<evidence type="ECO:0000256" key="1">
    <source>
        <dbReference type="ARBA" id="ARBA00010641"/>
    </source>
</evidence>
<dbReference type="Proteomes" id="UP000319525">
    <property type="component" value="Unassembled WGS sequence"/>
</dbReference>
<dbReference type="RefSeq" id="WP_141378117.1">
    <property type="nucleotide sequence ID" value="NZ_BJML01000010.1"/>
</dbReference>
<keyword evidence="7" id="KW-1133">Transmembrane helix</keyword>
<dbReference type="InterPro" id="IPR014284">
    <property type="entry name" value="RNA_pol_sigma-70_dom"/>
</dbReference>
<dbReference type="InterPro" id="IPR041916">
    <property type="entry name" value="Anti_sigma_zinc_sf"/>
</dbReference>
<dbReference type="SUPFAM" id="SSF88659">
    <property type="entry name" value="Sigma3 and sigma4 domains of RNA polymerase sigma factors"/>
    <property type="match status" value="1"/>
</dbReference>
<evidence type="ECO:0000313" key="9">
    <source>
        <dbReference type="EMBL" id="GEB46894.1"/>
    </source>
</evidence>
<evidence type="ECO:0000256" key="6">
    <source>
        <dbReference type="SAM" id="MobiDB-lite"/>
    </source>
</evidence>
<dbReference type="GO" id="GO:0016987">
    <property type="term" value="F:sigma factor activity"/>
    <property type="evidence" value="ECO:0007669"/>
    <property type="project" value="UniProtKB-KW"/>
</dbReference>
<sequence>MSVSETSDRALIARIRRGDDEAVALLWRRHHKPVTKLAAVVSSPSMADDLTSEAFERTMLALRRGSGPEELMRPYLYTVVRNLASREHRRGQRFADAVELDSIDEATIENDPAAMFATRLGESLLGRAFRALPERWQTVLWYVDVERLPPRRVAPLLGLSPHATSALAYRARRSLRAAWMQAHLELEGRPDNCRRALAVFGAVEEGTASARDRRSFEDHVSTCPWCPPLVEEVRSVARVLPALLLLIGGLSATAAVGWGARPVPEAKTVPGERRTTPGRSLVVAASIVALVGAGAGAGVAVTASFGSSASSVVDDGVTTEGANPTDVPPVILDDASIPENVVGPATDPEDTVVIAEPDQPLPVPSPAAPEPSAPVAPLAPQQDGQSTVESSSEEASPSDASETEAALAPEAPTLNDEWDPAATVAPLIEGRAAPGARVRIWPEGRPEAAVETEVPASGAWSMRIEDLRPTDAAVAAVAIDPQGRRSPTVSSAPFAFVPLVEAPTEGTASGVDPVALRVRGWASSRLVVRLDGRELARGLEIPASGVLDRRIGRSTASGLIGLAPGIHELEVAYQRLDASAAGTTRVTFTVSPVG</sequence>
<dbReference type="InterPro" id="IPR007627">
    <property type="entry name" value="RNA_pol_sigma70_r2"/>
</dbReference>
<dbReference type="AlphaFoldDB" id="A0A4Y3QNN1"/>
<dbReference type="InterPro" id="IPR036388">
    <property type="entry name" value="WH-like_DNA-bd_sf"/>
</dbReference>
<protein>
    <recommendedName>
        <fullName evidence="8">RNA polymerase sigma-70 region 2 domain-containing protein</fullName>
    </recommendedName>
</protein>
<dbReference type="NCBIfam" id="TIGR02937">
    <property type="entry name" value="sigma70-ECF"/>
    <property type="match status" value="1"/>
</dbReference>
<dbReference type="GO" id="GO:0005975">
    <property type="term" value="P:carbohydrate metabolic process"/>
    <property type="evidence" value="ECO:0007669"/>
    <property type="project" value="UniProtKB-ARBA"/>
</dbReference>
<gene>
    <name evidence="9" type="ORF">MTE01_28390</name>
</gene>
<feature type="compositionally biased region" description="Pro residues" evidence="6">
    <location>
        <begin position="359"/>
        <end position="374"/>
    </location>
</feature>
<evidence type="ECO:0000256" key="3">
    <source>
        <dbReference type="ARBA" id="ARBA00023082"/>
    </source>
</evidence>
<accession>A0A4Y3QNN1</accession>
<evidence type="ECO:0000256" key="7">
    <source>
        <dbReference type="SAM" id="Phobius"/>
    </source>
</evidence>
<evidence type="ECO:0000256" key="2">
    <source>
        <dbReference type="ARBA" id="ARBA00023015"/>
    </source>
</evidence>
<keyword evidence="4" id="KW-0238">DNA-binding</keyword>
<dbReference type="InterPro" id="IPR013324">
    <property type="entry name" value="RNA_pol_sigma_r3/r4-like"/>
</dbReference>
<dbReference type="EMBL" id="BJML01000010">
    <property type="protein sequence ID" value="GEB46894.1"/>
    <property type="molecule type" value="Genomic_DNA"/>
</dbReference>
<dbReference type="PANTHER" id="PTHR43133:SF8">
    <property type="entry name" value="RNA POLYMERASE SIGMA FACTOR HI_1459-RELATED"/>
    <property type="match status" value="1"/>
</dbReference>
<proteinExistence type="inferred from homology"/>
<dbReference type="InterPro" id="IPR013783">
    <property type="entry name" value="Ig-like_fold"/>
</dbReference>
<keyword evidence="2" id="KW-0805">Transcription regulation</keyword>
<feature type="region of interest" description="Disordered" evidence="6">
    <location>
        <begin position="310"/>
        <end position="331"/>
    </location>
</feature>
<dbReference type="Gene3D" id="2.60.40.10">
    <property type="entry name" value="Immunoglobulins"/>
    <property type="match status" value="1"/>
</dbReference>
<comment type="similarity">
    <text evidence="1">Belongs to the sigma-70 factor family. ECF subfamily.</text>
</comment>
<keyword evidence="3" id="KW-0731">Sigma factor</keyword>
<dbReference type="Gene3D" id="1.10.1740.10">
    <property type="match status" value="1"/>
</dbReference>
<dbReference type="InterPro" id="IPR013325">
    <property type="entry name" value="RNA_pol_sigma_r2"/>
</dbReference>
<organism evidence="9 10">
    <name type="scientific">Microbacterium testaceum</name>
    <name type="common">Aureobacterium testaceum</name>
    <name type="synonym">Brevibacterium testaceum</name>
    <dbReference type="NCBI Taxonomy" id="2033"/>
    <lineage>
        <taxon>Bacteria</taxon>
        <taxon>Bacillati</taxon>
        <taxon>Actinomycetota</taxon>
        <taxon>Actinomycetes</taxon>
        <taxon>Micrococcales</taxon>
        <taxon>Microbacteriaceae</taxon>
        <taxon>Microbacterium</taxon>
    </lineage>
</organism>
<dbReference type="Gene3D" id="1.10.10.1320">
    <property type="entry name" value="Anti-sigma factor, zinc-finger domain"/>
    <property type="match status" value="1"/>
</dbReference>
<feature type="compositionally biased region" description="Low complexity" evidence="6">
    <location>
        <begin position="375"/>
        <end position="414"/>
    </location>
</feature>
<keyword evidence="7" id="KW-0472">Membrane</keyword>
<dbReference type="PANTHER" id="PTHR43133">
    <property type="entry name" value="RNA POLYMERASE ECF-TYPE SIGMA FACTO"/>
    <property type="match status" value="1"/>
</dbReference>
<name>A0A4Y3QNN1_MICTE</name>
<evidence type="ECO:0000313" key="10">
    <source>
        <dbReference type="Proteomes" id="UP000319525"/>
    </source>
</evidence>
<evidence type="ECO:0000259" key="8">
    <source>
        <dbReference type="Pfam" id="PF04542"/>
    </source>
</evidence>
<feature type="transmembrane region" description="Helical" evidence="7">
    <location>
        <begin position="239"/>
        <end position="260"/>
    </location>
</feature>
<reference evidence="9 10" key="1">
    <citation type="submission" date="2019-06" db="EMBL/GenBank/DDBJ databases">
        <title>Whole genome shotgun sequence of Microbacterium testaceum NBRC 12675.</title>
        <authorList>
            <person name="Hosoyama A."/>
            <person name="Uohara A."/>
            <person name="Ohji S."/>
            <person name="Ichikawa N."/>
        </authorList>
    </citation>
    <scope>NUCLEOTIDE SEQUENCE [LARGE SCALE GENOMIC DNA]</scope>
    <source>
        <strain evidence="9 10">NBRC 12675</strain>
    </source>
</reference>
<dbReference type="SUPFAM" id="SSF88946">
    <property type="entry name" value="Sigma2 domain of RNA polymerase sigma factors"/>
    <property type="match status" value="1"/>
</dbReference>
<dbReference type="GeneID" id="57145523"/>
<dbReference type="OrthoDB" id="4990598at2"/>
<feature type="transmembrane region" description="Helical" evidence="7">
    <location>
        <begin position="281"/>
        <end position="305"/>
    </location>
</feature>